<dbReference type="PANTHER" id="PTHR46279">
    <property type="entry name" value="RING/U-BOX SUPERFAMILY PROTEIN"/>
    <property type="match status" value="1"/>
</dbReference>
<evidence type="ECO:0000256" key="10">
    <source>
        <dbReference type="ARBA" id="ARBA00022833"/>
    </source>
</evidence>
<keyword evidence="14" id="KW-0175">Coiled coil</keyword>
<evidence type="ECO:0000256" key="8">
    <source>
        <dbReference type="ARBA" id="ARBA00022771"/>
    </source>
</evidence>
<evidence type="ECO:0000256" key="4">
    <source>
        <dbReference type="ARBA" id="ARBA00012483"/>
    </source>
</evidence>
<organism evidence="15 16">
    <name type="scientific">Abeliophyllum distichum</name>
    <dbReference type="NCBI Taxonomy" id="126358"/>
    <lineage>
        <taxon>Eukaryota</taxon>
        <taxon>Viridiplantae</taxon>
        <taxon>Streptophyta</taxon>
        <taxon>Embryophyta</taxon>
        <taxon>Tracheophyta</taxon>
        <taxon>Spermatophyta</taxon>
        <taxon>Magnoliopsida</taxon>
        <taxon>eudicotyledons</taxon>
        <taxon>Gunneridae</taxon>
        <taxon>Pentapetalae</taxon>
        <taxon>asterids</taxon>
        <taxon>lamiids</taxon>
        <taxon>Lamiales</taxon>
        <taxon>Oleaceae</taxon>
        <taxon>Forsythieae</taxon>
        <taxon>Abeliophyllum</taxon>
    </lineage>
</organism>
<keyword evidence="12" id="KW-0472">Membrane</keyword>
<evidence type="ECO:0000256" key="2">
    <source>
        <dbReference type="ARBA" id="ARBA00004167"/>
    </source>
</evidence>
<keyword evidence="8" id="KW-0863">Zinc-finger</keyword>
<evidence type="ECO:0000256" key="3">
    <source>
        <dbReference type="ARBA" id="ARBA00004906"/>
    </source>
</evidence>
<evidence type="ECO:0000313" key="15">
    <source>
        <dbReference type="EMBL" id="KAL2472098.1"/>
    </source>
</evidence>
<dbReference type="EMBL" id="JBFOLK010000012">
    <property type="protein sequence ID" value="KAL2472098.1"/>
    <property type="molecule type" value="Genomic_DNA"/>
</dbReference>
<evidence type="ECO:0000256" key="12">
    <source>
        <dbReference type="ARBA" id="ARBA00023136"/>
    </source>
</evidence>
<dbReference type="InterPro" id="IPR046948">
    <property type="entry name" value="ATL20-22-like"/>
</dbReference>
<dbReference type="AlphaFoldDB" id="A0ABD1Q7C9"/>
<evidence type="ECO:0000256" key="9">
    <source>
        <dbReference type="ARBA" id="ARBA00022786"/>
    </source>
</evidence>
<evidence type="ECO:0000256" key="13">
    <source>
        <dbReference type="ARBA" id="ARBA00024209"/>
    </source>
</evidence>
<protein>
    <recommendedName>
        <fullName evidence="4">RING-type E3 ubiquitin transferase</fullName>
        <ecNumber evidence="4">2.3.2.27</ecNumber>
    </recommendedName>
</protein>
<evidence type="ECO:0000256" key="5">
    <source>
        <dbReference type="ARBA" id="ARBA00022679"/>
    </source>
</evidence>
<name>A0ABD1Q7C9_9LAMI</name>
<evidence type="ECO:0000256" key="14">
    <source>
        <dbReference type="SAM" id="Coils"/>
    </source>
</evidence>
<keyword evidence="16" id="KW-1185">Reference proteome</keyword>
<evidence type="ECO:0000256" key="11">
    <source>
        <dbReference type="ARBA" id="ARBA00022989"/>
    </source>
</evidence>
<dbReference type="GO" id="GO:0061630">
    <property type="term" value="F:ubiquitin protein ligase activity"/>
    <property type="evidence" value="ECO:0007669"/>
    <property type="project" value="UniProtKB-EC"/>
</dbReference>
<feature type="coiled-coil region" evidence="14">
    <location>
        <begin position="8"/>
        <end position="35"/>
    </location>
</feature>
<evidence type="ECO:0000313" key="16">
    <source>
        <dbReference type="Proteomes" id="UP001604336"/>
    </source>
</evidence>
<dbReference type="GO" id="GO:0016020">
    <property type="term" value="C:membrane"/>
    <property type="evidence" value="ECO:0007669"/>
    <property type="project" value="UniProtKB-SubCell"/>
</dbReference>
<reference evidence="16" key="1">
    <citation type="submission" date="2024-07" db="EMBL/GenBank/DDBJ databases">
        <title>Two chromosome-level genome assemblies of Korean endemic species Abeliophyllum distichum and Forsythia ovata (Oleaceae).</title>
        <authorList>
            <person name="Jang H."/>
        </authorList>
    </citation>
    <scope>NUCLEOTIDE SEQUENCE [LARGE SCALE GENOMIC DNA]</scope>
</reference>
<evidence type="ECO:0000256" key="7">
    <source>
        <dbReference type="ARBA" id="ARBA00022723"/>
    </source>
</evidence>
<keyword evidence="7" id="KW-0479">Metal-binding</keyword>
<evidence type="ECO:0000256" key="1">
    <source>
        <dbReference type="ARBA" id="ARBA00000900"/>
    </source>
</evidence>
<dbReference type="Proteomes" id="UP001604336">
    <property type="component" value="Unassembled WGS sequence"/>
</dbReference>
<dbReference type="EC" id="2.3.2.27" evidence="4"/>
<comment type="pathway">
    <text evidence="3">Protein modification; protein ubiquitination.</text>
</comment>
<proteinExistence type="inferred from homology"/>
<gene>
    <name evidence="15" type="ORF">Adt_40234</name>
</gene>
<keyword evidence="11" id="KW-1133">Transmembrane helix</keyword>
<comment type="catalytic activity">
    <reaction evidence="1">
        <text>S-ubiquitinyl-[E2 ubiquitin-conjugating enzyme]-L-cysteine + [acceptor protein]-L-lysine = [E2 ubiquitin-conjugating enzyme]-L-cysteine + N(6)-ubiquitinyl-[acceptor protein]-L-lysine.</text>
        <dbReference type="EC" id="2.3.2.27"/>
    </reaction>
</comment>
<dbReference type="PANTHER" id="PTHR46279:SF12">
    <property type="entry name" value="RING-TYPE E3 UBIQUITIN TRANSFERASE"/>
    <property type="match status" value="1"/>
</dbReference>
<dbReference type="GO" id="GO:0008270">
    <property type="term" value="F:zinc ion binding"/>
    <property type="evidence" value="ECO:0007669"/>
    <property type="project" value="UniProtKB-KW"/>
</dbReference>
<comment type="caution">
    <text evidence="15">The sequence shown here is derived from an EMBL/GenBank/DDBJ whole genome shotgun (WGS) entry which is preliminary data.</text>
</comment>
<keyword evidence="5" id="KW-0808">Transferase</keyword>
<sequence>MRSMAQRLREKETEVQKAVRHNAELEAREVQLNTEVETCYCYILKEYTYINCSSHLSTSFVKVPCLSGSNHHVYIVETSISPPVSCNSVKTVSIPFSYSPYLFDNSFGLSLTWNLTGECDDAGIGCQSETLHNKGFFQVANDKVTDLIAFIFSVVTLFYSKMALYKVFDLENEKEKLGEIKVGKVLGEYEALNPATDSKCNIKVVIQ</sequence>
<comment type="similarity">
    <text evidence="13">Belongs to the RING-type zinc finger family. ATL subfamily.</text>
</comment>
<keyword evidence="10" id="KW-0862">Zinc</keyword>
<keyword evidence="9" id="KW-0833">Ubl conjugation pathway</keyword>
<keyword evidence="6" id="KW-0812">Transmembrane</keyword>
<evidence type="ECO:0000256" key="6">
    <source>
        <dbReference type="ARBA" id="ARBA00022692"/>
    </source>
</evidence>
<accession>A0ABD1Q7C9</accession>
<comment type="subcellular location">
    <subcellularLocation>
        <location evidence="2">Membrane</location>
        <topology evidence="2">Single-pass membrane protein</topology>
    </subcellularLocation>
</comment>